<evidence type="ECO:0000313" key="2">
    <source>
        <dbReference type="Proteomes" id="UP000215002"/>
    </source>
</evidence>
<dbReference type="EMBL" id="CP022743">
    <property type="protein sequence ID" value="ASU36650.1"/>
    <property type="molecule type" value="Genomic_DNA"/>
</dbReference>
<dbReference type="InterPro" id="IPR025345">
    <property type="entry name" value="DUF4249"/>
</dbReference>
<dbReference type="AlphaFoldDB" id="A0A223P3M3"/>
<organism evidence="1 2">
    <name type="scientific">Mucilaginibacter xinganensis</name>
    <dbReference type="NCBI Taxonomy" id="1234841"/>
    <lineage>
        <taxon>Bacteria</taxon>
        <taxon>Pseudomonadati</taxon>
        <taxon>Bacteroidota</taxon>
        <taxon>Sphingobacteriia</taxon>
        <taxon>Sphingobacteriales</taxon>
        <taxon>Sphingobacteriaceae</taxon>
        <taxon>Mucilaginibacter</taxon>
    </lineage>
</organism>
<evidence type="ECO:0008006" key="3">
    <source>
        <dbReference type="Google" id="ProtNLM"/>
    </source>
</evidence>
<protein>
    <recommendedName>
        <fullName evidence="3">DUF4249 domain-containing protein</fullName>
    </recommendedName>
</protein>
<proteinExistence type="predicted"/>
<reference evidence="1 2" key="1">
    <citation type="submission" date="2017-08" db="EMBL/GenBank/DDBJ databases">
        <title>Complete genome sequence of Mucilaginibacter sp. strain BJC16-A31.</title>
        <authorList>
            <consortium name="Henan University of Science and Technology"/>
            <person name="You X."/>
        </authorList>
    </citation>
    <scope>NUCLEOTIDE SEQUENCE [LARGE SCALE GENOMIC DNA]</scope>
    <source>
        <strain evidence="1 2">BJC16-A31</strain>
    </source>
</reference>
<dbReference type="OrthoDB" id="1062680at2"/>
<keyword evidence="2" id="KW-1185">Reference proteome</keyword>
<dbReference type="Pfam" id="PF14054">
    <property type="entry name" value="DUF4249"/>
    <property type="match status" value="1"/>
</dbReference>
<name>A0A223P3M3_9SPHI</name>
<evidence type="ECO:0000313" key="1">
    <source>
        <dbReference type="EMBL" id="ASU36650.1"/>
    </source>
</evidence>
<dbReference type="Proteomes" id="UP000215002">
    <property type="component" value="Chromosome"/>
</dbReference>
<dbReference type="RefSeq" id="WP_094572644.1">
    <property type="nucleotide sequence ID" value="NZ_CP022743.1"/>
</dbReference>
<gene>
    <name evidence="1" type="ORF">MuYL_4767</name>
</gene>
<sequence length="397" mass="44432">MKYQNFYIVFYASVVLVLSCKKPYSPPVTDTANNYLVVEGFINSGADSTMIKLNRTVKLSGNVNVNPELNAVVTVEGDDNTTSALREMPNGVYVSAGLNLNTTHKYRLRIKAAGGREYLSDFVPVVKAPPIDSITYKVQSDGVDINLNTHDVVTNTRYYRWEYDETWIFVSAFQSEYKSNGDTVLRRDLINDEIYTCWRTEHSTVITLGSSAKLSANLISDGPITFISRHSEKIKHKYSILIRQYALTKEAYDFWQILKKNTEQLGSIFDAQPSQLKGNIHAVDNALEPVIGFVSIGSFSVKRAFVDQRNLPAWIDPDDSGCKVNAYLYEYRDPVTGTTVNQVDQYINFNKATRGPIIPVEGIQPPGAPKLQGFSGSTPECVDCTLRGTNKQPGFWQ</sequence>
<accession>A0A223P3M3</accession>
<dbReference type="PROSITE" id="PS51257">
    <property type="entry name" value="PROKAR_LIPOPROTEIN"/>
    <property type="match status" value="1"/>
</dbReference>
<dbReference type="KEGG" id="muc:MuYL_4767"/>